<accession>A0A7H0HAY3</accession>
<proteinExistence type="predicted"/>
<organism evidence="1 2">
    <name type="scientific">Tessaracoccus defluvii</name>
    <dbReference type="NCBI Taxonomy" id="1285901"/>
    <lineage>
        <taxon>Bacteria</taxon>
        <taxon>Bacillati</taxon>
        <taxon>Actinomycetota</taxon>
        <taxon>Actinomycetes</taxon>
        <taxon>Propionibacteriales</taxon>
        <taxon>Propionibacteriaceae</taxon>
        <taxon>Tessaracoccus</taxon>
    </lineage>
</organism>
<dbReference type="RefSeq" id="WP_187722780.1">
    <property type="nucleotide sequence ID" value="NZ_BAABBL010000005.1"/>
</dbReference>
<sequence>MGFLGGLFSRSTGRADDTGDATVTLTCDSCGCEVNEDEMEEGQCNDCYSSESLSVYDAADIWLSNGMDEDYTFGYDEDELRRAAGLT</sequence>
<dbReference type="Proteomes" id="UP000516117">
    <property type="component" value="Chromosome"/>
</dbReference>
<dbReference type="KEGG" id="tdf:H9L22_15695"/>
<protein>
    <submittedName>
        <fullName evidence="1">Uncharacterized protein</fullName>
    </submittedName>
</protein>
<name>A0A7H0HAY3_9ACTN</name>
<keyword evidence="2" id="KW-1185">Reference proteome</keyword>
<evidence type="ECO:0000313" key="2">
    <source>
        <dbReference type="Proteomes" id="UP000516117"/>
    </source>
</evidence>
<dbReference type="AlphaFoldDB" id="A0A7H0HAY3"/>
<reference evidence="1 2" key="1">
    <citation type="submission" date="2020-08" db="EMBL/GenBank/DDBJ databases">
        <title>Genome sequence of Tessaracoccus defluvii JCM 17540T.</title>
        <authorList>
            <person name="Hyun D.-W."/>
            <person name="Bae J.-W."/>
        </authorList>
    </citation>
    <scope>NUCLEOTIDE SEQUENCE [LARGE SCALE GENOMIC DNA]</scope>
    <source>
        <strain evidence="1 2">JCM 17540</strain>
    </source>
</reference>
<dbReference type="EMBL" id="CP060789">
    <property type="protein sequence ID" value="QNP57699.1"/>
    <property type="molecule type" value="Genomic_DNA"/>
</dbReference>
<evidence type="ECO:0000313" key="1">
    <source>
        <dbReference type="EMBL" id="QNP57699.1"/>
    </source>
</evidence>
<gene>
    <name evidence="1" type="ORF">H9L22_15695</name>
</gene>